<feature type="signal peptide" evidence="1">
    <location>
        <begin position="1"/>
        <end position="21"/>
    </location>
</feature>
<evidence type="ECO:0000313" key="2">
    <source>
        <dbReference type="EMBL" id="MFG6485485.1"/>
    </source>
</evidence>
<protein>
    <recommendedName>
        <fullName evidence="4">Transporter</fullName>
    </recommendedName>
</protein>
<evidence type="ECO:0000256" key="1">
    <source>
        <dbReference type="SAM" id="SignalP"/>
    </source>
</evidence>
<sequence>MIPRITAACLLALGTTTAALAAPFELVVYSDDVAAPGEVEVETVASLAHTRAGSGLPRRVGQVLGEVNYGIANGWAVGLELPYTYTSGRHKVEGLAVELQYVAPHDEDAGWFWGVRADVGRTASVYEAEAEAHLDVNPIVGYRGGSYRVVLNPSLESPLKRGEGPVRFQPSAKVAVRASQQDEVGAEYYGDWGPLRHPLTGSRRDETLYAVWDRQASFGRLNLGVGQALRTSGGADRWVLKMGVQFELD</sequence>
<evidence type="ECO:0008006" key="4">
    <source>
        <dbReference type="Google" id="ProtNLM"/>
    </source>
</evidence>
<keyword evidence="1" id="KW-0732">Signal</keyword>
<feature type="chain" id="PRO_5047306675" description="Transporter" evidence="1">
    <location>
        <begin position="22"/>
        <end position="249"/>
    </location>
</feature>
<gene>
    <name evidence="2" type="ORF">ACG04R_02305</name>
</gene>
<proteinExistence type="predicted"/>
<reference evidence="2 3" key="1">
    <citation type="submission" date="2024-08" db="EMBL/GenBank/DDBJ databases">
        <authorList>
            <person name="Lu H."/>
        </authorList>
    </citation>
    <scope>NUCLEOTIDE SEQUENCE [LARGE SCALE GENOMIC DNA]</scope>
    <source>
        <strain evidence="2 3">BYS78W</strain>
    </source>
</reference>
<dbReference type="Proteomes" id="UP001606134">
    <property type="component" value="Unassembled WGS sequence"/>
</dbReference>
<evidence type="ECO:0000313" key="3">
    <source>
        <dbReference type="Proteomes" id="UP001606134"/>
    </source>
</evidence>
<dbReference type="RefSeq" id="WP_394406147.1">
    <property type="nucleotide sequence ID" value="NZ_JBIGIC010000001.1"/>
</dbReference>
<accession>A0ABW7H6M8</accession>
<name>A0ABW7H6M8_9BURK</name>
<organism evidence="2 3">
    <name type="scientific">Pelomonas candidula</name>
    <dbReference type="NCBI Taxonomy" id="3299025"/>
    <lineage>
        <taxon>Bacteria</taxon>
        <taxon>Pseudomonadati</taxon>
        <taxon>Pseudomonadota</taxon>
        <taxon>Betaproteobacteria</taxon>
        <taxon>Burkholderiales</taxon>
        <taxon>Sphaerotilaceae</taxon>
        <taxon>Roseateles</taxon>
    </lineage>
</organism>
<comment type="caution">
    <text evidence="2">The sequence shown here is derived from an EMBL/GenBank/DDBJ whole genome shotgun (WGS) entry which is preliminary data.</text>
</comment>
<dbReference type="EMBL" id="JBIGIC010000001">
    <property type="protein sequence ID" value="MFG6485485.1"/>
    <property type="molecule type" value="Genomic_DNA"/>
</dbReference>
<keyword evidence="3" id="KW-1185">Reference proteome</keyword>